<evidence type="ECO:0000256" key="1">
    <source>
        <dbReference type="SAM" id="MobiDB-lite"/>
    </source>
</evidence>
<feature type="region of interest" description="Disordered" evidence="1">
    <location>
        <begin position="88"/>
        <end position="110"/>
    </location>
</feature>
<keyword evidence="3" id="KW-1185">Reference proteome</keyword>
<accession>A0ABQ5FSG7</accession>
<sequence>MLLPEGALRDKDLEGNKTLADTEPINPIVADLLGTCVKYKVDETYTTRLTYQSLTENKGKTSSEVEPDTEPLQLKTFADVQAFLLSEDEMAQESDDEEVFADGEDMDEDT</sequence>
<protein>
    <submittedName>
        <fullName evidence="2">Uncharacterized protein</fullName>
    </submittedName>
</protein>
<dbReference type="Proteomes" id="UP001151760">
    <property type="component" value="Unassembled WGS sequence"/>
</dbReference>
<evidence type="ECO:0000313" key="3">
    <source>
        <dbReference type="Proteomes" id="UP001151760"/>
    </source>
</evidence>
<comment type="caution">
    <text evidence="2">The sequence shown here is derived from an EMBL/GenBank/DDBJ whole genome shotgun (WGS) entry which is preliminary data.</text>
</comment>
<proteinExistence type="predicted"/>
<organism evidence="2 3">
    <name type="scientific">Tanacetum coccineum</name>
    <dbReference type="NCBI Taxonomy" id="301880"/>
    <lineage>
        <taxon>Eukaryota</taxon>
        <taxon>Viridiplantae</taxon>
        <taxon>Streptophyta</taxon>
        <taxon>Embryophyta</taxon>
        <taxon>Tracheophyta</taxon>
        <taxon>Spermatophyta</taxon>
        <taxon>Magnoliopsida</taxon>
        <taxon>eudicotyledons</taxon>
        <taxon>Gunneridae</taxon>
        <taxon>Pentapetalae</taxon>
        <taxon>asterids</taxon>
        <taxon>campanulids</taxon>
        <taxon>Asterales</taxon>
        <taxon>Asteraceae</taxon>
        <taxon>Asteroideae</taxon>
        <taxon>Anthemideae</taxon>
        <taxon>Anthemidinae</taxon>
        <taxon>Tanacetum</taxon>
    </lineage>
</organism>
<reference evidence="2" key="2">
    <citation type="submission" date="2022-01" db="EMBL/GenBank/DDBJ databases">
        <authorList>
            <person name="Yamashiro T."/>
            <person name="Shiraishi A."/>
            <person name="Satake H."/>
            <person name="Nakayama K."/>
        </authorList>
    </citation>
    <scope>NUCLEOTIDE SEQUENCE</scope>
</reference>
<dbReference type="EMBL" id="BQNB010017689">
    <property type="protein sequence ID" value="GJT66149.1"/>
    <property type="molecule type" value="Genomic_DNA"/>
</dbReference>
<gene>
    <name evidence="2" type="ORF">Tco_1017629</name>
</gene>
<name>A0ABQ5FSG7_9ASTR</name>
<reference evidence="2" key="1">
    <citation type="journal article" date="2022" name="Int. J. Mol. Sci.">
        <title>Draft Genome of Tanacetum Coccineum: Genomic Comparison of Closely Related Tanacetum-Family Plants.</title>
        <authorList>
            <person name="Yamashiro T."/>
            <person name="Shiraishi A."/>
            <person name="Nakayama K."/>
            <person name="Satake H."/>
        </authorList>
    </citation>
    <scope>NUCLEOTIDE SEQUENCE</scope>
</reference>
<evidence type="ECO:0000313" key="2">
    <source>
        <dbReference type="EMBL" id="GJT66149.1"/>
    </source>
</evidence>